<accession>A0A0M9GGT5</accession>
<dbReference type="PATRIC" id="fig|50340.43.peg.6106"/>
<dbReference type="AlphaFoldDB" id="A0A0M9GGT5"/>
<dbReference type="OrthoDB" id="200313at2"/>
<proteinExistence type="predicted"/>
<dbReference type="STRING" id="50340.PF66_02718"/>
<evidence type="ECO:0000256" key="1">
    <source>
        <dbReference type="SAM" id="MobiDB-lite"/>
    </source>
</evidence>
<keyword evidence="3" id="KW-1185">Reference proteome</keyword>
<evidence type="ECO:0000313" key="3">
    <source>
        <dbReference type="Proteomes" id="UP000037931"/>
    </source>
</evidence>
<dbReference type="Proteomes" id="UP000037931">
    <property type="component" value="Unassembled WGS sequence"/>
</dbReference>
<comment type="caution">
    <text evidence="2">The sequence shown here is derived from an EMBL/GenBank/DDBJ whole genome shotgun (WGS) entry which is preliminary data.</text>
</comment>
<feature type="compositionally biased region" description="Gly residues" evidence="1">
    <location>
        <begin position="46"/>
        <end position="56"/>
    </location>
</feature>
<dbReference type="RefSeq" id="WP_054062953.1">
    <property type="nucleotide sequence ID" value="NZ_JAQMZR010000054.1"/>
</dbReference>
<evidence type="ECO:0000313" key="2">
    <source>
        <dbReference type="EMBL" id="KPA90657.1"/>
    </source>
</evidence>
<feature type="compositionally biased region" description="Basic and acidic residues" evidence="1">
    <location>
        <begin position="58"/>
        <end position="73"/>
    </location>
</feature>
<protein>
    <recommendedName>
        <fullName evidence="4">Rho termination factor</fullName>
    </recommendedName>
</protein>
<evidence type="ECO:0008006" key="4">
    <source>
        <dbReference type="Google" id="ProtNLM"/>
    </source>
</evidence>
<feature type="compositionally biased region" description="Polar residues" evidence="1">
    <location>
        <begin position="86"/>
        <end position="97"/>
    </location>
</feature>
<sequence length="126" mass="13657">MPRASKAKYTAAQKRQAARIESSYEERGLPQAQAEARAWATVNKQSGGGERAGGSGRNKSDTAKARARSDSAKRAAASRQGHPRDSQASLQTQSKASLLQEARARHIVGRYRMSKQELIEALHKAA</sequence>
<gene>
    <name evidence="2" type="ORF">PF66_02718</name>
</gene>
<name>A0A0M9GGT5_9PSED</name>
<organism evidence="2 3">
    <name type="scientific">Pseudomonas asplenii</name>
    <dbReference type="NCBI Taxonomy" id="53407"/>
    <lineage>
        <taxon>Bacteria</taxon>
        <taxon>Pseudomonadati</taxon>
        <taxon>Pseudomonadota</taxon>
        <taxon>Gammaproteobacteria</taxon>
        <taxon>Pseudomonadales</taxon>
        <taxon>Pseudomonadaceae</taxon>
        <taxon>Pseudomonas</taxon>
    </lineage>
</organism>
<dbReference type="EMBL" id="JSYZ01000009">
    <property type="protein sequence ID" value="KPA90657.1"/>
    <property type="molecule type" value="Genomic_DNA"/>
</dbReference>
<feature type="region of interest" description="Disordered" evidence="1">
    <location>
        <begin position="21"/>
        <end position="97"/>
    </location>
</feature>
<reference evidence="2 3" key="1">
    <citation type="journal article" date="2015" name="PLoS ONE">
        <title>Rice-Infecting Pseudomonas Genomes Are Highly Accessorized and Harbor Multiple Putative Virulence Mechanisms to Cause Sheath Brown Rot.</title>
        <authorList>
            <person name="Quibod I.L."/>
            <person name="Grande G."/>
            <person name="Oreiro E.G."/>
            <person name="Borja F.N."/>
            <person name="Dossa G.S."/>
            <person name="Mauleon R."/>
            <person name="Cruz C.V."/>
            <person name="Oliva R."/>
        </authorList>
    </citation>
    <scope>NUCLEOTIDE SEQUENCE [LARGE SCALE GENOMIC DNA]</scope>
    <source>
        <strain evidence="2 3">IRRI 6609</strain>
    </source>
</reference>